<keyword evidence="1" id="KW-0732">Signal</keyword>
<comment type="caution">
    <text evidence="2">The sequence shown here is derived from an EMBL/GenBank/DDBJ whole genome shotgun (WGS) entry which is preliminary data.</text>
</comment>
<reference evidence="2" key="1">
    <citation type="submission" date="2019-09" db="EMBL/GenBank/DDBJ databases">
        <title>Draft genome information of white flower Hibiscus syriacus.</title>
        <authorList>
            <person name="Kim Y.-M."/>
        </authorList>
    </citation>
    <scope>NUCLEOTIDE SEQUENCE [LARGE SCALE GENOMIC DNA]</scope>
    <source>
        <strain evidence="2">YM2019G1</strain>
    </source>
</reference>
<accession>A0A6A2W8N3</accession>
<evidence type="ECO:0000313" key="3">
    <source>
        <dbReference type="Proteomes" id="UP000436088"/>
    </source>
</evidence>
<proteinExistence type="predicted"/>
<name>A0A6A2W8N3_HIBSY</name>
<sequence>MAYIVSYMWRLLISLAELVSESAETINVLSKNLKEFLQYDSDEVPNSLKQISKIVRSEEFSQSLIRITKTLTVGVLRGYKLDSGNEDKFEPGSENSSFTDRVLDRVFSNAGTGFVYVVVGSFARNMVMGFYSSGGAMEGLNGNDGSANVPKWVNLMLLLLMLNPTYNWTY</sequence>
<organism evidence="2 3">
    <name type="scientific">Hibiscus syriacus</name>
    <name type="common">Rose of Sharon</name>
    <dbReference type="NCBI Taxonomy" id="106335"/>
    <lineage>
        <taxon>Eukaryota</taxon>
        <taxon>Viridiplantae</taxon>
        <taxon>Streptophyta</taxon>
        <taxon>Embryophyta</taxon>
        <taxon>Tracheophyta</taxon>
        <taxon>Spermatophyta</taxon>
        <taxon>Magnoliopsida</taxon>
        <taxon>eudicotyledons</taxon>
        <taxon>Gunneridae</taxon>
        <taxon>Pentapetalae</taxon>
        <taxon>rosids</taxon>
        <taxon>malvids</taxon>
        <taxon>Malvales</taxon>
        <taxon>Malvaceae</taxon>
        <taxon>Malvoideae</taxon>
        <taxon>Hibiscus</taxon>
    </lineage>
</organism>
<dbReference type="InterPro" id="IPR019141">
    <property type="entry name" value="DUF2045"/>
</dbReference>
<dbReference type="PANTHER" id="PTHR21477:SF12">
    <property type="entry name" value="PROTEIN PHLOEM PROTEIN 2-LIKE A10"/>
    <property type="match status" value="1"/>
</dbReference>
<evidence type="ECO:0000256" key="1">
    <source>
        <dbReference type="SAM" id="SignalP"/>
    </source>
</evidence>
<feature type="signal peptide" evidence="1">
    <location>
        <begin position="1"/>
        <end position="23"/>
    </location>
</feature>
<dbReference type="Proteomes" id="UP000436088">
    <property type="component" value="Unassembled WGS sequence"/>
</dbReference>
<evidence type="ECO:0000313" key="2">
    <source>
        <dbReference type="EMBL" id="KAE8653942.1"/>
    </source>
</evidence>
<dbReference type="AlphaFoldDB" id="A0A6A2W8N3"/>
<protein>
    <submittedName>
        <fullName evidence="2">Protein PHLOEM PROTEIN 2-LIKE A10</fullName>
    </submittedName>
</protein>
<dbReference type="PANTHER" id="PTHR21477">
    <property type="entry name" value="ZGC:172139"/>
    <property type="match status" value="1"/>
</dbReference>
<gene>
    <name evidence="2" type="ORF">F3Y22_tig00117056pilonHSYRG00553</name>
</gene>
<dbReference type="EMBL" id="VEPZ02001788">
    <property type="protein sequence ID" value="KAE8653942.1"/>
    <property type="molecule type" value="Genomic_DNA"/>
</dbReference>
<feature type="chain" id="PRO_5025558411" evidence="1">
    <location>
        <begin position="24"/>
        <end position="170"/>
    </location>
</feature>
<keyword evidence="3" id="KW-1185">Reference proteome</keyword>